<feature type="region of interest" description="Disordered" evidence="1">
    <location>
        <begin position="1"/>
        <end position="35"/>
    </location>
</feature>
<proteinExistence type="predicted"/>
<sequence>MPYTESTRRRRRSEEDDAPRRKSSAKPQGWGAVARRQAEIAEREEEIRNIPRDFFLKDGESAIIQFLQDEPYCYDAHSVKDKRGNFQYVPCQLNTGKHCLMCQDGIKLTWRAAFKLIDYRGSWDKAKGKFKYDTPQEKIWKVGTTIAQQLKSICDKRGKQLSEMVFEVSRSGANKDATYNFEQALDDDDVRMKPKRWIEKMATAEELCQPPTVEDIDKAGYSSVE</sequence>
<evidence type="ECO:0000313" key="2">
    <source>
        <dbReference type="EMBL" id="DAF47598.1"/>
    </source>
</evidence>
<organism evidence="2">
    <name type="scientific">Myoviridae sp. ctByu2</name>
    <dbReference type="NCBI Taxonomy" id="2827668"/>
    <lineage>
        <taxon>Viruses</taxon>
        <taxon>Duplodnaviria</taxon>
        <taxon>Heunggongvirae</taxon>
        <taxon>Uroviricota</taxon>
        <taxon>Caudoviricetes</taxon>
    </lineage>
</organism>
<protein>
    <submittedName>
        <fullName evidence="2">Uncharacterized protein</fullName>
    </submittedName>
</protein>
<reference evidence="2" key="1">
    <citation type="journal article" date="2021" name="Proc. Natl. Acad. Sci. U.S.A.">
        <title>A Catalog of Tens of Thousands of Viruses from Human Metagenomes Reveals Hidden Associations with Chronic Diseases.</title>
        <authorList>
            <person name="Tisza M.J."/>
            <person name="Buck C.B."/>
        </authorList>
    </citation>
    <scope>NUCLEOTIDE SEQUENCE</scope>
    <source>
        <strain evidence="2">CtByu2</strain>
    </source>
</reference>
<dbReference type="EMBL" id="BK032557">
    <property type="protein sequence ID" value="DAF47598.1"/>
    <property type="molecule type" value="Genomic_DNA"/>
</dbReference>
<accession>A0A8S5S9I7</accession>
<evidence type="ECO:0000256" key="1">
    <source>
        <dbReference type="SAM" id="MobiDB-lite"/>
    </source>
</evidence>
<name>A0A8S5S9I7_9CAUD</name>